<dbReference type="EMBL" id="LXWF01000033">
    <property type="protein sequence ID" value="ORC17445.1"/>
    <property type="molecule type" value="Genomic_DNA"/>
</dbReference>
<dbReference type="OrthoDB" id="4953969at2"/>
<protein>
    <recommendedName>
        <fullName evidence="3">Asp23/Gls24 family envelope stress response protein</fullName>
    </recommendedName>
</protein>
<name>A0A1Y1RPF0_9MICC</name>
<evidence type="ECO:0000313" key="2">
    <source>
        <dbReference type="Proteomes" id="UP000192359"/>
    </source>
</evidence>
<dbReference type="RefSeq" id="WP_083091932.1">
    <property type="nucleotide sequence ID" value="NZ_LXWF01000033.1"/>
</dbReference>
<proteinExistence type="predicted"/>
<reference evidence="1 2" key="1">
    <citation type="submission" date="2016-05" db="EMBL/GenBank/DDBJ databases">
        <title>Draft genome sequence of a porcine commensal Rothia nasimurium.</title>
        <authorList>
            <person name="Gaiser R.A."/>
            <person name="Van Baarlen P."/>
            <person name="Wells J.M."/>
        </authorList>
    </citation>
    <scope>NUCLEOTIDE SEQUENCE [LARGE SCALE GENOMIC DNA]</scope>
    <source>
        <strain evidence="1 2">PT-32</strain>
    </source>
</reference>
<comment type="caution">
    <text evidence="1">The sequence shown here is derived from an EMBL/GenBank/DDBJ whole genome shotgun (WGS) entry which is preliminary data.</text>
</comment>
<organism evidence="1 2">
    <name type="scientific">Rothia nasimurium</name>
    <dbReference type="NCBI Taxonomy" id="85336"/>
    <lineage>
        <taxon>Bacteria</taxon>
        <taxon>Bacillati</taxon>
        <taxon>Actinomycetota</taxon>
        <taxon>Actinomycetes</taxon>
        <taxon>Micrococcales</taxon>
        <taxon>Micrococcaceae</taxon>
        <taxon>Rothia</taxon>
    </lineage>
</organism>
<dbReference type="Proteomes" id="UP000192359">
    <property type="component" value="Unassembled WGS sequence"/>
</dbReference>
<keyword evidence="2" id="KW-1185">Reference proteome</keyword>
<gene>
    <name evidence="1" type="ORF">A7979_03350</name>
</gene>
<evidence type="ECO:0008006" key="3">
    <source>
        <dbReference type="Google" id="ProtNLM"/>
    </source>
</evidence>
<evidence type="ECO:0000313" key="1">
    <source>
        <dbReference type="EMBL" id="ORC17445.1"/>
    </source>
</evidence>
<sequence length="196" mass="21421">MTDCNMPISTLSDWVDRDRSQPLSPAHQKLAHHIDSCPECTRKIASLSKLHDLAATVLDREAQEQEADTSWVDSLLNNLVFEAKSGRSIPLEAPSERVRLSQSEGAVVAAARAVADHIEGVMIGRCRLIGDVQTWGAPVKVQVTVSVCLGQPIPLLIQLLREALTSEFARVSELNITGIDIEVQNLHTKDQEVEAA</sequence>
<accession>A0A1Y1RPF0</accession>
<dbReference type="AlphaFoldDB" id="A0A1Y1RPF0"/>